<organism evidence="1 2">
    <name type="scientific">Aidingimonas halophila</name>
    <dbReference type="NCBI Taxonomy" id="574349"/>
    <lineage>
        <taxon>Bacteria</taxon>
        <taxon>Pseudomonadati</taxon>
        <taxon>Pseudomonadota</taxon>
        <taxon>Gammaproteobacteria</taxon>
        <taxon>Oceanospirillales</taxon>
        <taxon>Halomonadaceae</taxon>
        <taxon>Aidingimonas</taxon>
    </lineage>
</organism>
<reference evidence="1 2" key="1">
    <citation type="submission" date="2016-10" db="EMBL/GenBank/DDBJ databases">
        <authorList>
            <person name="de Groot N.N."/>
        </authorList>
    </citation>
    <scope>NUCLEOTIDE SEQUENCE [LARGE SCALE GENOMIC DNA]</scope>
    <source>
        <strain evidence="1 2">DSM 19219</strain>
    </source>
</reference>
<accession>A0A1H2XN17</accession>
<dbReference type="STRING" id="574349.SAMN05443545_103249"/>
<name>A0A1H2XN17_9GAMM</name>
<gene>
    <name evidence="1" type="ORF">SAMN05443545_103249</name>
</gene>
<evidence type="ECO:0000313" key="2">
    <source>
        <dbReference type="Proteomes" id="UP000198500"/>
    </source>
</evidence>
<dbReference type="AlphaFoldDB" id="A0A1H2XN17"/>
<keyword evidence="2" id="KW-1185">Reference proteome</keyword>
<dbReference type="EMBL" id="FNNI01000003">
    <property type="protein sequence ID" value="SDW94225.1"/>
    <property type="molecule type" value="Genomic_DNA"/>
</dbReference>
<sequence>MPTDNGISKGAFKGVNMIRHWVDKRWYGALGVVVVLGGIGQPTEGRAATTDVSALADSRQLSDDELAGMRGRFIDGKSVMFFGVSMESEFRTAGGDSLKAGANLHADMIKGKASFKPHITATSIDSDKMRSKGNDNANLSYNDLGSGNARGVVQTIQAAGDGNAAANEFELDIQTFANASRGARVSGNGETSLNTGTANLSVRQNGRGMEVGIDVPGQGRIKQQLRSGQGLHQSVQLNSDLQRVRNVTRLQVGVKQALGDASGSQLKRALDSARGLRR</sequence>
<proteinExistence type="predicted"/>
<evidence type="ECO:0000313" key="1">
    <source>
        <dbReference type="EMBL" id="SDW94225.1"/>
    </source>
</evidence>
<dbReference type="Proteomes" id="UP000198500">
    <property type="component" value="Unassembled WGS sequence"/>
</dbReference>
<protein>
    <submittedName>
        <fullName evidence="1">Uncharacterized protein</fullName>
    </submittedName>
</protein>